<reference evidence="1 2" key="1">
    <citation type="submission" date="2018-08" db="EMBL/GenBank/DDBJ databases">
        <title>Genome and evolution of the arbuscular mycorrhizal fungus Diversispora epigaea (formerly Glomus versiforme) and its bacterial endosymbionts.</title>
        <authorList>
            <person name="Sun X."/>
            <person name="Fei Z."/>
            <person name="Harrison M."/>
        </authorList>
    </citation>
    <scope>NUCLEOTIDE SEQUENCE [LARGE SCALE GENOMIC DNA]</scope>
    <source>
        <strain evidence="1 2">IT104</strain>
    </source>
</reference>
<evidence type="ECO:0000313" key="2">
    <source>
        <dbReference type="Proteomes" id="UP000266861"/>
    </source>
</evidence>
<evidence type="ECO:0000313" key="1">
    <source>
        <dbReference type="EMBL" id="RHZ70601.1"/>
    </source>
</evidence>
<dbReference type="Proteomes" id="UP000266861">
    <property type="component" value="Unassembled WGS sequence"/>
</dbReference>
<sequence>MLQKFQLEFTVKQPHHVDTVLVMKIKGTDEILEGYNPLVWDIRSMETKDKVLSGEECTKAAGYTALLRVLLGALPGTLLGAPLFRENVKGGTGLLIELLLSLLLWSKKKYLTVSCNTSKSSLGLLLLANKQNIPLSMCHN</sequence>
<dbReference type="AlphaFoldDB" id="A0A397I4L1"/>
<gene>
    <name evidence="1" type="ORF">Glove_269g41</name>
</gene>
<organism evidence="1 2">
    <name type="scientific">Diversispora epigaea</name>
    <dbReference type="NCBI Taxonomy" id="1348612"/>
    <lineage>
        <taxon>Eukaryota</taxon>
        <taxon>Fungi</taxon>
        <taxon>Fungi incertae sedis</taxon>
        <taxon>Mucoromycota</taxon>
        <taxon>Glomeromycotina</taxon>
        <taxon>Glomeromycetes</taxon>
        <taxon>Diversisporales</taxon>
        <taxon>Diversisporaceae</taxon>
        <taxon>Diversispora</taxon>
    </lineage>
</organism>
<comment type="caution">
    <text evidence="1">The sequence shown here is derived from an EMBL/GenBank/DDBJ whole genome shotgun (WGS) entry which is preliminary data.</text>
</comment>
<name>A0A397I4L1_9GLOM</name>
<keyword evidence="2" id="KW-1185">Reference proteome</keyword>
<accession>A0A397I4L1</accession>
<protein>
    <submittedName>
        <fullName evidence="1">Uncharacterized protein</fullName>
    </submittedName>
</protein>
<proteinExistence type="predicted"/>
<dbReference type="EMBL" id="PQFF01000246">
    <property type="protein sequence ID" value="RHZ70601.1"/>
    <property type="molecule type" value="Genomic_DNA"/>
</dbReference>